<evidence type="ECO:0000256" key="2">
    <source>
        <dbReference type="SAM" id="Phobius"/>
    </source>
</evidence>
<evidence type="ECO:0000313" key="3">
    <source>
        <dbReference type="EMBL" id="KAF0471949.1"/>
    </source>
</evidence>
<feature type="compositionally biased region" description="Basic and acidic residues" evidence="1">
    <location>
        <begin position="230"/>
        <end position="246"/>
    </location>
</feature>
<evidence type="ECO:0000313" key="4">
    <source>
        <dbReference type="Proteomes" id="UP000439903"/>
    </source>
</evidence>
<feature type="region of interest" description="Disordered" evidence="1">
    <location>
        <begin position="209"/>
        <end position="256"/>
    </location>
</feature>
<dbReference type="EMBL" id="WTPW01000883">
    <property type="protein sequence ID" value="KAF0471949.1"/>
    <property type="molecule type" value="Genomic_DNA"/>
</dbReference>
<sequence length="256" mass="29139">MVDKVFALTLSSNLEPLLLKENSLPIDASEIYIYRFAQLTQRKSGPTEDIDFYQVIYLIIILSYLLYIPLFTHGSLPSNPTPTDYSTVTKPKTEDILIKFTEAMMTKLQESKKTLAAAPLVGITLLIMPLSGVARWATMSIIAQLFTFNRSQPRRNEAQNFLNFHVEQAEPLFLPVEESDWLANSTCSKKYYIEDLTLTELLEEEKALDEAEEAPKQVDSQLLKATKASPRIEDGSESLESEKETELEYEEEELEN</sequence>
<reference evidence="3 4" key="1">
    <citation type="journal article" date="2019" name="Environ. Microbiol.">
        <title>At the nexus of three kingdoms: the genome of the mycorrhizal fungus Gigaspora margarita provides insights into plant, endobacterial and fungal interactions.</title>
        <authorList>
            <person name="Venice F."/>
            <person name="Ghignone S."/>
            <person name="Salvioli di Fossalunga A."/>
            <person name="Amselem J."/>
            <person name="Novero M."/>
            <person name="Xianan X."/>
            <person name="Sedzielewska Toro K."/>
            <person name="Morin E."/>
            <person name="Lipzen A."/>
            <person name="Grigoriev I.V."/>
            <person name="Henrissat B."/>
            <person name="Martin F.M."/>
            <person name="Bonfante P."/>
        </authorList>
    </citation>
    <scope>NUCLEOTIDE SEQUENCE [LARGE SCALE GENOMIC DNA]</scope>
    <source>
        <strain evidence="3 4">BEG34</strain>
    </source>
</reference>
<keyword evidence="2" id="KW-0812">Transmembrane</keyword>
<keyword evidence="2" id="KW-0472">Membrane</keyword>
<feature type="transmembrane region" description="Helical" evidence="2">
    <location>
        <begin position="114"/>
        <end position="137"/>
    </location>
</feature>
<evidence type="ECO:0000256" key="1">
    <source>
        <dbReference type="SAM" id="MobiDB-lite"/>
    </source>
</evidence>
<gene>
    <name evidence="3" type="ORF">F8M41_025102</name>
</gene>
<keyword evidence="4" id="KW-1185">Reference proteome</keyword>
<organism evidence="3 4">
    <name type="scientific">Gigaspora margarita</name>
    <dbReference type="NCBI Taxonomy" id="4874"/>
    <lineage>
        <taxon>Eukaryota</taxon>
        <taxon>Fungi</taxon>
        <taxon>Fungi incertae sedis</taxon>
        <taxon>Mucoromycota</taxon>
        <taxon>Glomeromycotina</taxon>
        <taxon>Glomeromycetes</taxon>
        <taxon>Diversisporales</taxon>
        <taxon>Gigasporaceae</taxon>
        <taxon>Gigaspora</taxon>
    </lineage>
</organism>
<dbReference type="AlphaFoldDB" id="A0A8H3XJ07"/>
<feature type="transmembrane region" description="Helical" evidence="2">
    <location>
        <begin position="52"/>
        <end position="71"/>
    </location>
</feature>
<keyword evidence="2" id="KW-1133">Transmembrane helix</keyword>
<accession>A0A8H3XJ07</accession>
<dbReference type="Proteomes" id="UP000439903">
    <property type="component" value="Unassembled WGS sequence"/>
</dbReference>
<proteinExistence type="predicted"/>
<feature type="compositionally biased region" description="Acidic residues" evidence="1">
    <location>
        <begin position="247"/>
        <end position="256"/>
    </location>
</feature>
<comment type="caution">
    <text evidence="3">The sequence shown here is derived from an EMBL/GenBank/DDBJ whole genome shotgun (WGS) entry which is preliminary data.</text>
</comment>
<name>A0A8H3XJ07_GIGMA</name>
<protein>
    <submittedName>
        <fullName evidence="3">Uncharacterized protein</fullName>
    </submittedName>
</protein>